<gene>
    <name evidence="2" type="ORF">HRR80_000701</name>
</gene>
<dbReference type="Pfam" id="PF25485">
    <property type="entry name" value="DUF7908"/>
    <property type="match status" value="1"/>
</dbReference>
<evidence type="ECO:0000259" key="1">
    <source>
        <dbReference type="Pfam" id="PF25485"/>
    </source>
</evidence>
<dbReference type="EMBL" id="JAJGCB010000001">
    <property type="protein sequence ID" value="KAJ8995953.1"/>
    <property type="molecule type" value="Genomic_DNA"/>
</dbReference>
<proteinExistence type="predicted"/>
<sequence>MSDGKYVGADSNSSFAALIRSPTLPDAFNAWSFSDNNVTQLDGGVSFCSEGGVVVILLPGDRCATPIALIQTDVQPIPDQQRGDQYGNHREFHFRELNHICGDDNYCRRNNDERRTYNNLRSDHHDHDGGAYNYHIGVDHYHHIGTDFHHYINNHDGGDYYHYNIVNHYYARDNDNNRRTNHDYYHYPHHHNHQQRGNYHHYAVTDKYYSSCNDNNRSVIYHHYRSDNDDYGDAFYHHYHYYSRDNHNHRSPYYHHYGRDNNDN</sequence>
<dbReference type="InterPro" id="IPR057230">
    <property type="entry name" value="DUF7908"/>
</dbReference>
<protein>
    <recommendedName>
        <fullName evidence="1">DUF7908 domain-containing protein</fullName>
    </recommendedName>
</protein>
<dbReference type="AlphaFoldDB" id="A0AAN6IZM6"/>
<name>A0AAN6IZM6_EXODE</name>
<feature type="domain" description="DUF7908" evidence="1">
    <location>
        <begin position="1"/>
        <end position="71"/>
    </location>
</feature>
<evidence type="ECO:0000313" key="2">
    <source>
        <dbReference type="EMBL" id="KAJ8995953.1"/>
    </source>
</evidence>
<evidence type="ECO:0000313" key="3">
    <source>
        <dbReference type="Proteomes" id="UP001161757"/>
    </source>
</evidence>
<reference evidence="2" key="1">
    <citation type="submission" date="2023-01" db="EMBL/GenBank/DDBJ databases">
        <title>Exophiala dermititidis isolated from Cystic Fibrosis Patient.</title>
        <authorList>
            <person name="Kurbessoian T."/>
            <person name="Crocker A."/>
            <person name="Murante D."/>
            <person name="Hogan D.A."/>
            <person name="Stajich J.E."/>
        </authorList>
    </citation>
    <scope>NUCLEOTIDE SEQUENCE</scope>
    <source>
        <strain evidence="2">Ex8</strain>
    </source>
</reference>
<accession>A0AAN6IZM6</accession>
<comment type="caution">
    <text evidence="2">The sequence shown here is derived from an EMBL/GenBank/DDBJ whole genome shotgun (WGS) entry which is preliminary data.</text>
</comment>
<dbReference type="Proteomes" id="UP001161757">
    <property type="component" value="Unassembled WGS sequence"/>
</dbReference>
<organism evidence="2 3">
    <name type="scientific">Exophiala dermatitidis</name>
    <name type="common">Black yeast-like fungus</name>
    <name type="synonym">Wangiella dermatitidis</name>
    <dbReference type="NCBI Taxonomy" id="5970"/>
    <lineage>
        <taxon>Eukaryota</taxon>
        <taxon>Fungi</taxon>
        <taxon>Dikarya</taxon>
        <taxon>Ascomycota</taxon>
        <taxon>Pezizomycotina</taxon>
        <taxon>Eurotiomycetes</taxon>
        <taxon>Chaetothyriomycetidae</taxon>
        <taxon>Chaetothyriales</taxon>
        <taxon>Herpotrichiellaceae</taxon>
        <taxon>Exophiala</taxon>
    </lineage>
</organism>